<dbReference type="GO" id="GO:0005839">
    <property type="term" value="C:proteasome core complex"/>
    <property type="evidence" value="ECO:0007669"/>
    <property type="project" value="InterPro"/>
</dbReference>
<gene>
    <name evidence="6" type="primary">PRE1</name>
    <name evidence="6" type="ORF">LPJ64_006334</name>
</gene>
<evidence type="ECO:0000256" key="5">
    <source>
        <dbReference type="RuleBase" id="RU004203"/>
    </source>
</evidence>
<dbReference type="InterPro" id="IPR029055">
    <property type="entry name" value="Ntn_hydrolases_N"/>
</dbReference>
<dbReference type="FunFam" id="3.60.20.10:FF:000008">
    <property type="entry name" value="Proteasome subunit beta type-4"/>
    <property type="match status" value="1"/>
</dbReference>
<comment type="subunit">
    <text evidence="5">Component of the proteasome complex.</text>
</comment>
<dbReference type="PANTHER" id="PTHR32194">
    <property type="entry name" value="METALLOPROTEASE TLDD"/>
    <property type="match status" value="1"/>
</dbReference>
<dbReference type="AlphaFoldDB" id="A0A9W7XFB5"/>
<dbReference type="PROSITE" id="PS51476">
    <property type="entry name" value="PROTEASOME_BETA_2"/>
    <property type="match status" value="1"/>
</dbReference>
<evidence type="ECO:0000313" key="7">
    <source>
        <dbReference type="Proteomes" id="UP001145021"/>
    </source>
</evidence>
<comment type="subcellular location">
    <subcellularLocation>
        <location evidence="5">Cytoplasm</location>
    </subcellularLocation>
    <subcellularLocation>
        <location evidence="5">Nucleus</location>
    </subcellularLocation>
</comment>
<keyword evidence="2 5" id="KW-0647">Proteasome</keyword>
<dbReference type="GO" id="GO:0005737">
    <property type="term" value="C:cytoplasm"/>
    <property type="evidence" value="ECO:0007669"/>
    <property type="project" value="UniProtKB-SubCell"/>
</dbReference>
<evidence type="ECO:0000313" key="6">
    <source>
        <dbReference type="EMBL" id="KAJ1641737.1"/>
    </source>
</evidence>
<organism evidence="6 7">
    <name type="scientific">Coemansia asiatica</name>
    <dbReference type="NCBI Taxonomy" id="1052880"/>
    <lineage>
        <taxon>Eukaryota</taxon>
        <taxon>Fungi</taxon>
        <taxon>Fungi incertae sedis</taxon>
        <taxon>Zoopagomycota</taxon>
        <taxon>Kickxellomycotina</taxon>
        <taxon>Kickxellomycetes</taxon>
        <taxon>Kickxellales</taxon>
        <taxon>Kickxellaceae</taxon>
        <taxon>Coemansia</taxon>
    </lineage>
</organism>
<keyword evidence="6" id="KW-0378">Hydrolase</keyword>
<comment type="subunit">
    <text evidence="4">The 26S proteasome consists of a 20S proteasome core and two 19S regulatory subunits. The 20S proteasome core is composed of 28 subunits that are arranged in four stacked rings, resulting in a barrel-shaped structure. The two end rings are each formed by seven alpha subunits, and the two central rings are each formed by seven beta subunits. The catalytic chamber with the active sites is on the inside of the barrel.</text>
</comment>
<comment type="similarity">
    <text evidence="5">Belongs to the peptidase T1B family.</text>
</comment>
<reference evidence="6" key="1">
    <citation type="submission" date="2022-07" db="EMBL/GenBank/DDBJ databases">
        <title>Phylogenomic reconstructions and comparative analyses of Kickxellomycotina fungi.</title>
        <authorList>
            <person name="Reynolds N.K."/>
            <person name="Stajich J.E."/>
            <person name="Barry K."/>
            <person name="Grigoriev I.V."/>
            <person name="Crous P."/>
            <person name="Smith M.E."/>
        </authorList>
    </citation>
    <scope>NUCLEOTIDE SEQUENCE</scope>
    <source>
        <strain evidence="6">NBRC 105413</strain>
    </source>
</reference>
<dbReference type="GO" id="GO:0016787">
    <property type="term" value="F:hydrolase activity"/>
    <property type="evidence" value="ECO:0007669"/>
    <property type="project" value="UniProtKB-KW"/>
</dbReference>
<evidence type="ECO:0000256" key="3">
    <source>
        <dbReference type="ARBA" id="ARBA00023242"/>
    </source>
</evidence>
<dbReference type="GO" id="GO:0005634">
    <property type="term" value="C:nucleus"/>
    <property type="evidence" value="ECO:0007669"/>
    <property type="project" value="UniProtKB-SubCell"/>
</dbReference>
<dbReference type="EMBL" id="JANBOH010000679">
    <property type="protein sequence ID" value="KAJ1641737.1"/>
    <property type="molecule type" value="Genomic_DNA"/>
</dbReference>
<dbReference type="InterPro" id="IPR001353">
    <property type="entry name" value="Proteasome_sua/b"/>
</dbReference>
<dbReference type="InterPro" id="IPR023333">
    <property type="entry name" value="Proteasome_suB-type"/>
</dbReference>
<keyword evidence="1 5" id="KW-0963">Cytoplasm</keyword>
<dbReference type="CDD" id="cd03758">
    <property type="entry name" value="proteasome_beta_type_2"/>
    <property type="match status" value="1"/>
</dbReference>
<dbReference type="GO" id="GO:0010498">
    <property type="term" value="P:proteasomal protein catabolic process"/>
    <property type="evidence" value="ECO:0007669"/>
    <property type="project" value="InterPro"/>
</dbReference>
<protein>
    <recommendedName>
        <fullName evidence="5">Proteasome subunit beta</fullName>
    </recommendedName>
</protein>
<sequence>MDALFAIAGKDFVISVSDTASARSIVRMKKNCDKTYKLSSHTLLAVCGEPGDTANFAEYIQGNVRLYSVRNSQDLSPSETANFIRNELAGSMRSRKPYNVNMLVAGVDQNTGAASLYRIDYLAAMAKVPFAAHGYCAYFVYSVMDHEYTEGLTLEQGFDIVKNCLTALKERFIVDFPDFSIKVISTNGTREYDLAEI</sequence>
<accession>A0A9W7XFB5</accession>
<dbReference type="PANTHER" id="PTHR32194:SF2">
    <property type="entry name" value="PROTEASOME SUBUNIT BETA TYPE-1"/>
    <property type="match status" value="1"/>
</dbReference>
<dbReference type="SUPFAM" id="SSF56235">
    <property type="entry name" value="N-terminal nucleophile aminohydrolases (Ntn hydrolases)"/>
    <property type="match status" value="1"/>
</dbReference>
<comment type="function">
    <text evidence="5">Component of the proteasome, a multicatalytic proteinase complex which is characterized by its ability to cleave peptides with Arg, Phe, Tyr, Leu, and Glu adjacent to the leaving group at neutral or slightly basic pH. The proteasome has an ATP-dependent proteolytic activity.</text>
</comment>
<dbReference type="Pfam" id="PF00227">
    <property type="entry name" value="Proteasome"/>
    <property type="match status" value="1"/>
</dbReference>
<evidence type="ECO:0000256" key="4">
    <source>
        <dbReference type="ARBA" id="ARBA00026071"/>
    </source>
</evidence>
<dbReference type="Proteomes" id="UP001145021">
    <property type="component" value="Unassembled WGS sequence"/>
</dbReference>
<evidence type="ECO:0000256" key="2">
    <source>
        <dbReference type="ARBA" id="ARBA00022942"/>
    </source>
</evidence>
<keyword evidence="7" id="KW-1185">Reference proteome</keyword>
<evidence type="ECO:0000256" key="1">
    <source>
        <dbReference type="ARBA" id="ARBA00022490"/>
    </source>
</evidence>
<comment type="caution">
    <text evidence="6">The sequence shown here is derived from an EMBL/GenBank/DDBJ whole genome shotgun (WGS) entry which is preliminary data.</text>
</comment>
<name>A0A9W7XFB5_9FUNG</name>
<keyword evidence="3 5" id="KW-0539">Nucleus</keyword>
<proteinExistence type="inferred from homology"/>
<dbReference type="InterPro" id="IPR035206">
    <property type="entry name" value="Proteasome_beta2"/>
</dbReference>
<dbReference type="Gene3D" id="3.60.20.10">
    <property type="entry name" value="Glutamine Phosphoribosylpyrophosphate, subunit 1, domain 1"/>
    <property type="match status" value="1"/>
</dbReference>